<sequence length="140" mass="15195">MTRTKLINASAIALILFSAFAILSVSVMAFVNPQSVMDLVQVKLPNTDAYSSIRGVYGGVGLTIVVTLIYLAFADTVKGLVFLILLWGFYALSRFITMLVDGPLGAFGQQWLLTESLLCLLAVMLVVLYRQAGIQKTMAV</sequence>
<accession>A0ABP8NLL3</accession>
<organism evidence="2 3">
    <name type="scientific">Nibrella saemangeumensis</name>
    <dbReference type="NCBI Taxonomy" id="1084526"/>
    <lineage>
        <taxon>Bacteria</taxon>
        <taxon>Pseudomonadati</taxon>
        <taxon>Bacteroidota</taxon>
        <taxon>Cytophagia</taxon>
        <taxon>Cytophagales</taxon>
        <taxon>Spirosomataceae</taxon>
        <taxon>Nibrella</taxon>
    </lineage>
</organism>
<protein>
    <recommendedName>
        <fullName evidence="4">DUF4345 domain-containing protein</fullName>
    </recommendedName>
</protein>
<reference evidence="3" key="1">
    <citation type="journal article" date="2019" name="Int. J. Syst. Evol. Microbiol.">
        <title>The Global Catalogue of Microorganisms (GCM) 10K type strain sequencing project: providing services to taxonomists for standard genome sequencing and annotation.</title>
        <authorList>
            <consortium name="The Broad Institute Genomics Platform"/>
            <consortium name="The Broad Institute Genome Sequencing Center for Infectious Disease"/>
            <person name="Wu L."/>
            <person name="Ma J."/>
        </authorList>
    </citation>
    <scope>NUCLEOTIDE SEQUENCE [LARGE SCALE GENOMIC DNA]</scope>
    <source>
        <strain evidence="3">JCM 17927</strain>
    </source>
</reference>
<gene>
    <name evidence="2" type="ORF">GCM10023189_56230</name>
</gene>
<dbReference type="RefSeq" id="WP_345249480.1">
    <property type="nucleotide sequence ID" value="NZ_BAABHD010000084.1"/>
</dbReference>
<dbReference type="Proteomes" id="UP001501175">
    <property type="component" value="Unassembled WGS sequence"/>
</dbReference>
<dbReference type="InterPro" id="IPR025597">
    <property type="entry name" value="DUF4345"/>
</dbReference>
<evidence type="ECO:0000256" key="1">
    <source>
        <dbReference type="SAM" id="Phobius"/>
    </source>
</evidence>
<name>A0ABP8NLL3_9BACT</name>
<feature type="transmembrane region" description="Helical" evidence="1">
    <location>
        <begin position="111"/>
        <end position="129"/>
    </location>
</feature>
<comment type="caution">
    <text evidence="2">The sequence shown here is derived from an EMBL/GenBank/DDBJ whole genome shotgun (WGS) entry which is preliminary data.</text>
</comment>
<feature type="transmembrane region" description="Helical" evidence="1">
    <location>
        <begin position="53"/>
        <end position="73"/>
    </location>
</feature>
<evidence type="ECO:0008006" key="4">
    <source>
        <dbReference type="Google" id="ProtNLM"/>
    </source>
</evidence>
<evidence type="ECO:0000313" key="3">
    <source>
        <dbReference type="Proteomes" id="UP001501175"/>
    </source>
</evidence>
<keyword evidence="1" id="KW-1133">Transmembrane helix</keyword>
<dbReference type="Pfam" id="PF14248">
    <property type="entry name" value="DUF4345"/>
    <property type="match status" value="1"/>
</dbReference>
<proteinExistence type="predicted"/>
<dbReference type="EMBL" id="BAABHD010000084">
    <property type="protein sequence ID" value="GAA4469340.1"/>
    <property type="molecule type" value="Genomic_DNA"/>
</dbReference>
<evidence type="ECO:0000313" key="2">
    <source>
        <dbReference type="EMBL" id="GAA4469340.1"/>
    </source>
</evidence>
<keyword evidence="1" id="KW-0472">Membrane</keyword>
<feature type="transmembrane region" description="Helical" evidence="1">
    <location>
        <begin position="80"/>
        <end position="99"/>
    </location>
</feature>
<keyword evidence="1" id="KW-0812">Transmembrane</keyword>
<keyword evidence="3" id="KW-1185">Reference proteome</keyword>